<protein>
    <submittedName>
        <fullName evidence="1">Uncharacterized protein</fullName>
    </submittedName>
</protein>
<dbReference type="EMBL" id="BASG01000027">
    <property type="protein sequence ID" value="GAD14307.1"/>
    <property type="molecule type" value="Genomic_DNA"/>
</dbReference>
<organism evidence="1 2">
    <name type="scientific">Geobacillus kaustophilus GBlys</name>
    <dbReference type="NCBI Taxonomy" id="1337888"/>
    <lineage>
        <taxon>Bacteria</taxon>
        <taxon>Bacillati</taxon>
        <taxon>Bacillota</taxon>
        <taxon>Bacilli</taxon>
        <taxon>Bacillales</taxon>
        <taxon>Anoxybacillaceae</taxon>
        <taxon>Geobacillus</taxon>
        <taxon>Geobacillus thermoleovorans group</taxon>
    </lineage>
</organism>
<name>S4NMW6_GEOKU</name>
<proteinExistence type="predicted"/>
<accession>S4NMW6</accession>
<sequence>MNRLKIIHDCGWPSQTLHKQEREMKNAHLRQCASAVRLVIGFGACHHPKFVEILVIER</sequence>
<dbReference type="Proteomes" id="UP000016424">
    <property type="component" value="Unassembled WGS sequence"/>
</dbReference>
<evidence type="ECO:0000313" key="1">
    <source>
        <dbReference type="EMBL" id="GAD14307.1"/>
    </source>
</evidence>
<dbReference type="AlphaFoldDB" id="S4NMW6"/>
<comment type="caution">
    <text evidence="1">The sequence shown here is derived from an EMBL/GenBank/DDBJ whole genome shotgun (WGS) entry which is preliminary data.</text>
</comment>
<reference evidence="2" key="1">
    <citation type="journal article" date="2013" name="Genome">
        <title>Draft Genome Sequence of Geobacillus kaustophilus GBlys, a Lysogenic Strain with Bacteriophage phiOH2.</title>
        <authorList>
            <person name="Doi K."/>
            <person name="Mori K."/>
            <person name="Martono H."/>
            <person name="Nagayoshi Y."/>
            <person name="Fujino Y."/>
            <person name="Tashiro K."/>
            <person name="Kuhara S."/>
            <person name="Ohshima T."/>
        </authorList>
    </citation>
    <scope>NUCLEOTIDE SEQUENCE [LARGE SCALE GENOMIC DNA]</scope>
    <source>
        <strain evidence="2">GBlys</strain>
    </source>
</reference>
<gene>
    <name evidence="1" type="ORF">GBL_2524</name>
</gene>
<evidence type="ECO:0000313" key="2">
    <source>
        <dbReference type="Proteomes" id="UP000016424"/>
    </source>
</evidence>